<name>A0AAN7Y655_9EURO</name>
<keyword evidence="2" id="KW-1185">Reference proteome</keyword>
<reference evidence="1 2" key="1">
    <citation type="submission" date="2023-08" db="EMBL/GenBank/DDBJ databases">
        <title>Black Yeasts Isolated from many extreme environments.</title>
        <authorList>
            <person name="Coleine C."/>
            <person name="Stajich J.E."/>
            <person name="Selbmann L."/>
        </authorList>
    </citation>
    <scope>NUCLEOTIDE SEQUENCE [LARGE SCALE GENOMIC DNA]</scope>
    <source>
        <strain evidence="1 2">CCFEE 5910</strain>
    </source>
</reference>
<evidence type="ECO:0000313" key="2">
    <source>
        <dbReference type="Proteomes" id="UP001309876"/>
    </source>
</evidence>
<organism evidence="1 2">
    <name type="scientific">Lithohypha guttulata</name>
    <dbReference type="NCBI Taxonomy" id="1690604"/>
    <lineage>
        <taxon>Eukaryota</taxon>
        <taxon>Fungi</taxon>
        <taxon>Dikarya</taxon>
        <taxon>Ascomycota</taxon>
        <taxon>Pezizomycotina</taxon>
        <taxon>Eurotiomycetes</taxon>
        <taxon>Chaetothyriomycetidae</taxon>
        <taxon>Chaetothyriales</taxon>
        <taxon>Trichomeriaceae</taxon>
        <taxon>Lithohypha</taxon>
    </lineage>
</organism>
<gene>
    <name evidence="1" type="ORF">LTR05_005672</name>
</gene>
<dbReference type="Proteomes" id="UP001309876">
    <property type="component" value="Unassembled WGS sequence"/>
</dbReference>
<accession>A0AAN7Y655</accession>
<sequence length="84" mass="9761">MSTSQQQPTLSDQQRKDQKLEILTLKRHTDLSDQVIAQELNTTVQDVQQVVEEERVAIAAAEEAERNSLPKYHGHYMRTQNEQR</sequence>
<comment type="caution">
    <text evidence="1">The sequence shown here is derived from an EMBL/GenBank/DDBJ whole genome shotgun (WGS) entry which is preliminary data.</text>
</comment>
<dbReference type="EMBL" id="JAVRRJ010000005">
    <property type="protein sequence ID" value="KAK5084594.1"/>
    <property type="molecule type" value="Genomic_DNA"/>
</dbReference>
<evidence type="ECO:0000313" key="1">
    <source>
        <dbReference type="EMBL" id="KAK5084594.1"/>
    </source>
</evidence>
<protein>
    <submittedName>
        <fullName evidence="1">Uncharacterized protein</fullName>
    </submittedName>
</protein>
<proteinExistence type="predicted"/>
<dbReference type="AlphaFoldDB" id="A0AAN7Y655"/>